<feature type="non-terminal residue" evidence="1">
    <location>
        <position position="1"/>
    </location>
</feature>
<feature type="non-terminal residue" evidence="1">
    <location>
        <position position="91"/>
    </location>
</feature>
<evidence type="ECO:0000313" key="1">
    <source>
        <dbReference type="EMBL" id="EPS72746.1"/>
    </source>
</evidence>
<dbReference type="EMBL" id="AUSU01000709">
    <property type="protein sequence ID" value="EPS72746.1"/>
    <property type="molecule type" value="Genomic_DNA"/>
</dbReference>
<evidence type="ECO:0000313" key="2">
    <source>
        <dbReference type="Proteomes" id="UP000015453"/>
    </source>
</evidence>
<sequence>LLRFSFGFLFFYVYCYVFFEFGDDVEHFIPSNDESLLNRLVDVQLSISEPSKAVLYSCFFFVFFGFGVEGNNLESLMHSISNGVSALLRCR</sequence>
<protein>
    <submittedName>
        <fullName evidence="1">Uncharacterized protein</fullName>
    </submittedName>
</protein>
<gene>
    <name evidence="1" type="ORF">M569_02014</name>
</gene>
<comment type="caution">
    <text evidence="1">The sequence shown here is derived from an EMBL/GenBank/DDBJ whole genome shotgun (WGS) entry which is preliminary data.</text>
</comment>
<organism evidence="1 2">
    <name type="scientific">Genlisea aurea</name>
    <dbReference type="NCBI Taxonomy" id="192259"/>
    <lineage>
        <taxon>Eukaryota</taxon>
        <taxon>Viridiplantae</taxon>
        <taxon>Streptophyta</taxon>
        <taxon>Embryophyta</taxon>
        <taxon>Tracheophyta</taxon>
        <taxon>Spermatophyta</taxon>
        <taxon>Magnoliopsida</taxon>
        <taxon>eudicotyledons</taxon>
        <taxon>Gunneridae</taxon>
        <taxon>Pentapetalae</taxon>
        <taxon>asterids</taxon>
        <taxon>lamiids</taxon>
        <taxon>Lamiales</taxon>
        <taxon>Lentibulariaceae</taxon>
        <taxon>Genlisea</taxon>
    </lineage>
</organism>
<dbReference type="Proteomes" id="UP000015453">
    <property type="component" value="Unassembled WGS sequence"/>
</dbReference>
<reference evidence="1 2" key="1">
    <citation type="journal article" date="2013" name="BMC Genomics">
        <title>The miniature genome of a carnivorous plant Genlisea aurea contains a low number of genes and short non-coding sequences.</title>
        <authorList>
            <person name="Leushkin E.V."/>
            <person name="Sutormin R.A."/>
            <person name="Nabieva E.R."/>
            <person name="Penin A.A."/>
            <person name="Kondrashov A.S."/>
            <person name="Logacheva M.D."/>
        </authorList>
    </citation>
    <scope>NUCLEOTIDE SEQUENCE [LARGE SCALE GENOMIC DNA]</scope>
</reference>
<accession>S8D5P8</accession>
<proteinExistence type="predicted"/>
<keyword evidence="2" id="KW-1185">Reference proteome</keyword>
<name>S8D5P8_9LAMI</name>
<dbReference type="AlphaFoldDB" id="S8D5P8"/>